<evidence type="ECO:0000313" key="2">
    <source>
        <dbReference type="EMBL" id="KAF4130445.1"/>
    </source>
</evidence>
<dbReference type="AlphaFoldDB" id="A0A8S9TNF1"/>
<evidence type="ECO:0008006" key="4">
    <source>
        <dbReference type="Google" id="ProtNLM"/>
    </source>
</evidence>
<sequence length="311" mass="34834">MRHVAFLLVTLAYLKNVDVASAANSIAQREHFLQPLGLTRSDTPPNQEERNAINIFNIPVVTKLRDAAKWSTSKISDKAKVGVMRFQGKTADEAFTLLKLDQAGDKLLENKQFSVWVSYMTKTNKKHPKTAIVTALAARYSDERLATMLEAARKVDATSGIATKLQAAHMKVWLRKKTPMDTVLGFLTLDKGVDKLLTNPSFTALKTYVRLFNNKNPGKETSVIKEMMVFYGDEAVSKMLEAAKKVPNTHAQATAMQTAQFKLWFAEGAKPSRIWKMLNMEKASWTANPDAQVWRGYLDYYKLQKAAAVAT</sequence>
<evidence type="ECO:0000313" key="3">
    <source>
        <dbReference type="Proteomes" id="UP000704712"/>
    </source>
</evidence>
<name>A0A8S9TNF1_PHYIN</name>
<comment type="caution">
    <text evidence="2">The sequence shown here is derived from an EMBL/GenBank/DDBJ whole genome shotgun (WGS) entry which is preliminary data.</text>
</comment>
<feature type="signal peptide" evidence="1">
    <location>
        <begin position="1"/>
        <end position="22"/>
    </location>
</feature>
<dbReference type="Proteomes" id="UP000704712">
    <property type="component" value="Unassembled WGS sequence"/>
</dbReference>
<accession>A0A8S9TNF1</accession>
<organism evidence="2 3">
    <name type="scientific">Phytophthora infestans</name>
    <name type="common">Potato late blight agent</name>
    <name type="synonym">Botrytis infestans</name>
    <dbReference type="NCBI Taxonomy" id="4787"/>
    <lineage>
        <taxon>Eukaryota</taxon>
        <taxon>Sar</taxon>
        <taxon>Stramenopiles</taxon>
        <taxon>Oomycota</taxon>
        <taxon>Peronosporomycetes</taxon>
        <taxon>Peronosporales</taxon>
        <taxon>Peronosporaceae</taxon>
        <taxon>Phytophthora</taxon>
    </lineage>
</organism>
<feature type="chain" id="PRO_5035841520" description="Secreted RxLR effector peptide protein" evidence="1">
    <location>
        <begin position="23"/>
        <end position="311"/>
    </location>
</feature>
<protein>
    <recommendedName>
        <fullName evidence="4">Secreted RxLR effector peptide protein</fullName>
    </recommendedName>
</protein>
<dbReference type="EMBL" id="JAACNO010002837">
    <property type="protein sequence ID" value="KAF4130445.1"/>
    <property type="molecule type" value="Genomic_DNA"/>
</dbReference>
<evidence type="ECO:0000256" key="1">
    <source>
        <dbReference type="SAM" id="SignalP"/>
    </source>
</evidence>
<proteinExistence type="predicted"/>
<keyword evidence="1" id="KW-0732">Signal</keyword>
<gene>
    <name evidence="2" type="ORF">GN958_ATG20339</name>
</gene>
<reference evidence="2" key="1">
    <citation type="submission" date="2020-03" db="EMBL/GenBank/DDBJ databases">
        <title>Hybrid Assembly of Korean Phytophthora infestans isolates.</title>
        <authorList>
            <person name="Prokchorchik M."/>
            <person name="Lee Y."/>
            <person name="Seo J."/>
            <person name="Cho J.-H."/>
            <person name="Park Y.-E."/>
            <person name="Jang D.-C."/>
            <person name="Im J.-S."/>
            <person name="Choi J.-G."/>
            <person name="Park H.-J."/>
            <person name="Lee G.-B."/>
            <person name="Lee Y.-G."/>
            <person name="Hong S.-Y."/>
            <person name="Cho K."/>
            <person name="Sohn K.H."/>
        </authorList>
    </citation>
    <scope>NUCLEOTIDE SEQUENCE</scope>
    <source>
        <strain evidence="2">KR_2_A2</strain>
    </source>
</reference>